<dbReference type="InterPro" id="IPR006429">
    <property type="entry name" value="Phage_lambda_portal"/>
</dbReference>
<dbReference type="GO" id="GO:0005198">
    <property type="term" value="F:structural molecule activity"/>
    <property type="evidence" value="ECO:0007669"/>
    <property type="project" value="InterPro"/>
</dbReference>
<evidence type="ECO:0000256" key="1">
    <source>
        <dbReference type="SAM" id="MobiDB-lite"/>
    </source>
</evidence>
<reference evidence="2 3" key="1">
    <citation type="submission" date="2016-10" db="EMBL/GenBank/DDBJ databases">
        <authorList>
            <person name="de Groot N.N."/>
        </authorList>
    </citation>
    <scope>NUCLEOTIDE SEQUENCE [LARGE SCALE GENOMIC DNA]</scope>
    <source>
        <strain evidence="2 3">S137</strain>
    </source>
</reference>
<protein>
    <submittedName>
        <fullName evidence="2">Phage portal protein, lambda family</fullName>
    </submittedName>
</protein>
<proteinExistence type="predicted"/>
<dbReference type="EMBL" id="FNJQ01000004">
    <property type="protein sequence ID" value="SDP00469.1"/>
    <property type="molecule type" value="Genomic_DNA"/>
</dbReference>
<feature type="compositionally biased region" description="Basic and acidic residues" evidence="1">
    <location>
        <begin position="551"/>
        <end position="560"/>
    </location>
</feature>
<gene>
    <name evidence="2" type="ORF">SAMN05216366_104128</name>
</gene>
<organism evidence="2 3">
    <name type="scientific">Selenomonas ruminantium</name>
    <dbReference type="NCBI Taxonomy" id="971"/>
    <lineage>
        <taxon>Bacteria</taxon>
        <taxon>Bacillati</taxon>
        <taxon>Bacillota</taxon>
        <taxon>Negativicutes</taxon>
        <taxon>Selenomonadales</taxon>
        <taxon>Selenomonadaceae</taxon>
        <taxon>Selenomonas</taxon>
    </lineage>
</organism>
<evidence type="ECO:0000313" key="3">
    <source>
        <dbReference type="Proteomes" id="UP000182412"/>
    </source>
</evidence>
<dbReference type="RefSeq" id="WP_081342426.1">
    <property type="nucleotide sequence ID" value="NZ_FNJQ01000004.1"/>
</dbReference>
<dbReference type="Pfam" id="PF05136">
    <property type="entry name" value="Phage_portal_2"/>
    <property type="match status" value="1"/>
</dbReference>
<dbReference type="AlphaFoldDB" id="A0A1H0P6R8"/>
<feature type="compositionally biased region" description="Basic and acidic residues" evidence="1">
    <location>
        <begin position="505"/>
        <end position="526"/>
    </location>
</feature>
<name>A0A1H0P6R8_SELRU</name>
<feature type="compositionally biased region" description="Acidic residues" evidence="1">
    <location>
        <begin position="527"/>
        <end position="539"/>
    </location>
</feature>
<accession>A0A1H0P6R8</accession>
<dbReference type="OrthoDB" id="9770450at2"/>
<feature type="region of interest" description="Disordered" evidence="1">
    <location>
        <begin position="1"/>
        <end position="29"/>
    </location>
</feature>
<dbReference type="Proteomes" id="UP000182412">
    <property type="component" value="Unassembled WGS sequence"/>
</dbReference>
<dbReference type="GO" id="GO:0019068">
    <property type="term" value="P:virion assembly"/>
    <property type="evidence" value="ECO:0007669"/>
    <property type="project" value="InterPro"/>
</dbReference>
<sequence>MSRKKRKINSRERPAIKNTGYSEGGASHKSNILKSWNPVKSSSKSDIDWNANTLRNRAADLAINTPVGAAALNTSVTHAVGTGLTLFPRPKFSELGMTVEESRKWIKKTRSEFEMWAESKRCDIYRRNNFYDLQHIAYLSYMTDGDAFALFRRKLPDAVNPYSLRIQLLEANRVSNPLSNGFTTVSTIEMNAPTPGNRIISGVEVDKDGAIEAYWVSNKVPYDRVDLTGVTEWQRVKAFGNKTGLPNILQICHDVRADQYRGVPYLAPVLETLKQTSRYTTAELASAIVKSFFSLFFTGTAPGGEGLNSFMPPRGGFEGDPNEPVVNVNEYALGPGTLNALPQGVDVKAMDASNAQSTFGVFVQELVKQTGAALGQPYEVLMKHFTSSYSASRAALLQAWDEYKQRRVWFARDFCQPVYEVWLAEAVALGRIDCPGFFDDPAIRKAWCNAEWFGPTMSILDPVKDVNGSILRVQCGLSTGEREAAEMTGSDFEENMQQLAYEKELRERLGLPTADDTKGGGDKDEQKNDDDTDNDDDVLEGDKQGGGGNRRAPDLRRDRI</sequence>
<feature type="region of interest" description="Disordered" evidence="1">
    <location>
        <begin position="505"/>
        <end position="560"/>
    </location>
</feature>
<evidence type="ECO:0000313" key="2">
    <source>
        <dbReference type="EMBL" id="SDP00469.1"/>
    </source>
</evidence>
<dbReference type="NCBIfam" id="TIGR01539">
    <property type="entry name" value="portal_lambda"/>
    <property type="match status" value="1"/>
</dbReference>